<dbReference type="AlphaFoldDB" id="A6DNU3"/>
<proteinExistence type="predicted"/>
<dbReference type="EMBL" id="ABCK01000014">
    <property type="protein sequence ID" value="EDM26752.1"/>
    <property type="molecule type" value="Genomic_DNA"/>
</dbReference>
<sequence length="217" mass="24240">MSNCQNCGAPLPANNTVCEYCGTRNFVDFNTYSHSGQSNRKCSMCGTIMDTIDVGSEDKPLAIEKCGKCHSLFFDNGELEQMLSMYSHDSASINRQRLQNLCELAIESPKRKTYIPCPVCGQIMNRQLFGAKSSVVVDLCHDHGLFFEPGEIRHLIEWKRAGGQILDQNLKASAPKKRHRTTSSSREFESFDDGAFSNVSRGGFLGMALEMFFDILD</sequence>
<gene>
    <name evidence="1" type="ORF">LNTAR_18935</name>
</gene>
<evidence type="ECO:0000313" key="1">
    <source>
        <dbReference type="EMBL" id="EDM26752.1"/>
    </source>
</evidence>
<name>A6DNU3_9BACT</name>
<protein>
    <recommendedName>
        <fullName evidence="3">Transcription factor zinc-finger domain-containing protein</fullName>
    </recommendedName>
</protein>
<reference evidence="1 2" key="1">
    <citation type="journal article" date="2010" name="J. Bacteriol.">
        <title>Genome sequence of Lentisphaera araneosa HTCC2155T, the type species of the order Lentisphaerales in the phylum Lentisphaerae.</title>
        <authorList>
            <person name="Thrash J.C."/>
            <person name="Cho J.C."/>
            <person name="Vergin K.L."/>
            <person name="Morris R.M."/>
            <person name="Giovannoni S.J."/>
        </authorList>
    </citation>
    <scope>NUCLEOTIDE SEQUENCE [LARGE SCALE GENOMIC DNA]</scope>
    <source>
        <strain evidence="1 2">HTCC2155</strain>
    </source>
</reference>
<comment type="caution">
    <text evidence="1">The sequence shown here is derived from an EMBL/GenBank/DDBJ whole genome shotgun (WGS) entry which is preliminary data.</text>
</comment>
<dbReference type="STRING" id="313628.LNTAR_18935"/>
<evidence type="ECO:0000313" key="2">
    <source>
        <dbReference type="Proteomes" id="UP000004947"/>
    </source>
</evidence>
<accession>A6DNU3</accession>
<evidence type="ECO:0008006" key="3">
    <source>
        <dbReference type="Google" id="ProtNLM"/>
    </source>
</evidence>
<organism evidence="1 2">
    <name type="scientific">Lentisphaera araneosa HTCC2155</name>
    <dbReference type="NCBI Taxonomy" id="313628"/>
    <lineage>
        <taxon>Bacteria</taxon>
        <taxon>Pseudomonadati</taxon>
        <taxon>Lentisphaerota</taxon>
        <taxon>Lentisphaeria</taxon>
        <taxon>Lentisphaerales</taxon>
        <taxon>Lentisphaeraceae</taxon>
        <taxon>Lentisphaera</taxon>
    </lineage>
</organism>
<dbReference type="eggNOG" id="COG3809">
    <property type="taxonomic scope" value="Bacteria"/>
</dbReference>
<keyword evidence="2" id="KW-1185">Reference proteome</keyword>
<dbReference type="RefSeq" id="WP_007279530.1">
    <property type="nucleotide sequence ID" value="NZ_ABCK01000014.1"/>
</dbReference>
<dbReference type="Proteomes" id="UP000004947">
    <property type="component" value="Unassembled WGS sequence"/>
</dbReference>
<dbReference type="OrthoDB" id="9814037at2"/>